<gene>
    <name evidence="1" type="ORF">AHMF7605_27995</name>
</gene>
<evidence type="ECO:0000313" key="2">
    <source>
        <dbReference type="Proteomes" id="UP000240357"/>
    </source>
</evidence>
<keyword evidence="2" id="KW-1185">Reference proteome</keyword>
<evidence type="ECO:0000313" key="1">
    <source>
        <dbReference type="EMBL" id="PSR57490.1"/>
    </source>
</evidence>
<dbReference type="OrthoDB" id="8418771at2"/>
<comment type="caution">
    <text evidence="1">The sequence shown here is derived from an EMBL/GenBank/DDBJ whole genome shotgun (WGS) entry which is preliminary data.</text>
</comment>
<dbReference type="AlphaFoldDB" id="A0A2T2YPQ3"/>
<proteinExistence type="predicted"/>
<dbReference type="Proteomes" id="UP000240357">
    <property type="component" value="Unassembled WGS sequence"/>
</dbReference>
<dbReference type="RefSeq" id="WP_106933654.1">
    <property type="nucleotide sequence ID" value="NZ_PYFT01000001.1"/>
</dbReference>
<sequence length="99" mass="11005">MKQYDTLVEALKDLESRGYKYNFNVAQDCLECAAISLKLFPQDFEVTEFYRFEGPTDPADSAILYAIEGNNGTKGVLVNAYGVYSDSGSEALMAKLHFS</sequence>
<name>A0A2T2YPQ3_9BACT</name>
<protein>
    <submittedName>
        <fullName evidence="1">Phosphoribosylpyrophosphate synthetase</fullName>
    </submittedName>
</protein>
<accession>A0A2T2YPQ3</accession>
<dbReference type="EMBL" id="PYFT01000001">
    <property type="protein sequence ID" value="PSR57490.1"/>
    <property type="molecule type" value="Genomic_DNA"/>
</dbReference>
<reference evidence="1 2" key="1">
    <citation type="submission" date="2018-03" db="EMBL/GenBank/DDBJ databases">
        <title>Adhaeribacter sp. HMF7605 Genome sequencing and assembly.</title>
        <authorList>
            <person name="Kang H."/>
            <person name="Kang J."/>
            <person name="Cha I."/>
            <person name="Kim H."/>
            <person name="Joh K."/>
        </authorList>
    </citation>
    <scope>NUCLEOTIDE SEQUENCE [LARGE SCALE GENOMIC DNA]</scope>
    <source>
        <strain evidence="1 2">HMF7605</strain>
    </source>
</reference>
<organism evidence="1 2">
    <name type="scientific">Adhaeribacter arboris</name>
    <dbReference type="NCBI Taxonomy" id="2072846"/>
    <lineage>
        <taxon>Bacteria</taxon>
        <taxon>Pseudomonadati</taxon>
        <taxon>Bacteroidota</taxon>
        <taxon>Cytophagia</taxon>
        <taxon>Cytophagales</taxon>
        <taxon>Hymenobacteraceae</taxon>
        <taxon>Adhaeribacter</taxon>
    </lineage>
</organism>